<dbReference type="PANTHER" id="PTHR43161:SF9">
    <property type="entry name" value="SORBITOL DEHYDROGENASE"/>
    <property type="match status" value="1"/>
</dbReference>
<accession>A0A126QRZ8</accession>
<dbReference type="GO" id="GO:0046872">
    <property type="term" value="F:metal ion binding"/>
    <property type="evidence" value="ECO:0007669"/>
    <property type="project" value="UniProtKB-KW"/>
</dbReference>
<proteinExistence type="inferred from homology"/>
<evidence type="ECO:0000256" key="3">
    <source>
        <dbReference type="ARBA" id="ARBA00022723"/>
    </source>
</evidence>
<evidence type="ECO:0000313" key="10">
    <source>
        <dbReference type="Proteomes" id="UP000295506"/>
    </source>
</evidence>
<feature type="domain" description="Enoyl reductase (ER)" evidence="6">
    <location>
        <begin position="8"/>
        <end position="332"/>
    </location>
</feature>
<dbReference type="SUPFAM" id="SSF51735">
    <property type="entry name" value="NAD(P)-binding Rossmann-fold domains"/>
    <property type="match status" value="1"/>
</dbReference>
<comment type="similarity">
    <text evidence="2">Belongs to the zinc-containing alcohol dehydrogenase family.</text>
</comment>
<dbReference type="Proteomes" id="UP000295506">
    <property type="component" value="Unassembled WGS sequence"/>
</dbReference>
<reference evidence="8 10" key="2">
    <citation type="submission" date="2019-03" db="EMBL/GenBank/DDBJ databases">
        <title>Genomic Encyclopedia of Type Strains, Phase IV (KMG-IV): sequencing the most valuable type-strain genomes for metagenomic binning, comparative biology and taxonomic classification.</title>
        <authorList>
            <person name="Goeker M."/>
        </authorList>
    </citation>
    <scope>NUCLEOTIDE SEQUENCE [LARGE SCALE GENOMIC DNA]</scope>
    <source>
        <strain evidence="8 10">DSM 101483</strain>
    </source>
</reference>
<comment type="cofactor">
    <cofactor evidence="1">
        <name>Zn(2+)</name>
        <dbReference type="ChEBI" id="CHEBI:29105"/>
    </cofactor>
</comment>
<dbReference type="InterPro" id="IPR020843">
    <property type="entry name" value="ER"/>
</dbReference>
<dbReference type="InterPro" id="IPR013149">
    <property type="entry name" value="ADH-like_C"/>
</dbReference>
<name>A0A126QRZ8_9BACT</name>
<dbReference type="InterPro" id="IPR011032">
    <property type="entry name" value="GroES-like_sf"/>
</dbReference>
<dbReference type="Pfam" id="PF08240">
    <property type="entry name" value="ADH_N"/>
    <property type="match status" value="1"/>
</dbReference>
<evidence type="ECO:0000256" key="5">
    <source>
        <dbReference type="ARBA" id="ARBA00023002"/>
    </source>
</evidence>
<dbReference type="InterPro" id="IPR013154">
    <property type="entry name" value="ADH-like_N"/>
</dbReference>
<dbReference type="Gene3D" id="3.40.50.720">
    <property type="entry name" value="NAD(P)-binding Rossmann-like Domain"/>
    <property type="match status" value="1"/>
</dbReference>
<dbReference type="InterPro" id="IPR036291">
    <property type="entry name" value="NAD(P)-bd_dom_sf"/>
</dbReference>
<keyword evidence="5" id="KW-0560">Oxidoreductase</keyword>
<evidence type="ECO:0000313" key="8">
    <source>
        <dbReference type="EMBL" id="TDT90829.1"/>
    </source>
</evidence>
<dbReference type="OrthoDB" id="5484143at2"/>
<reference evidence="7 9" key="1">
    <citation type="journal article" date="2016" name="Front. Microbiol.">
        <title>Genome Sequence of the Piezophilic, Mesophilic Sulfate-Reducing Bacterium Desulfovibrio indicus J2T.</title>
        <authorList>
            <person name="Cao J."/>
            <person name="Maignien L."/>
            <person name="Shao Z."/>
            <person name="Alain K."/>
            <person name="Jebbar M."/>
        </authorList>
    </citation>
    <scope>NUCLEOTIDE SEQUENCE [LARGE SCALE GENOMIC DNA]</scope>
    <source>
        <strain evidence="7 9">J2</strain>
    </source>
</reference>
<dbReference type="EMBL" id="SOBK01000002">
    <property type="protein sequence ID" value="TDT90829.1"/>
    <property type="molecule type" value="Genomic_DNA"/>
</dbReference>
<dbReference type="SMART" id="SM00829">
    <property type="entry name" value="PKS_ER"/>
    <property type="match status" value="1"/>
</dbReference>
<dbReference type="KEGG" id="dej:AWY79_16140"/>
<evidence type="ECO:0000256" key="1">
    <source>
        <dbReference type="ARBA" id="ARBA00001947"/>
    </source>
</evidence>
<dbReference type="Proteomes" id="UP000055611">
    <property type="component" value="Chromosome"/>
</dbReference>
<keyword evidence="3" id="KW-0479">Metal-binding</keyword>
<dbReference type="SUPFAM" id="SSF50129">
    <property type="entry name" value="GroES-like"/>
    <property type="match status" value="1"/>
</dbReference>
<organism evidence="8 10">
    <name type="scientific">Pseudodesulfovibrio indicus</name>
    <dbReference type="NCBI Taxonomy" id="1716143"/>
    <lineage>
        <taxon>Bacteria</taxon>
        <taxon>Pseudomonadati</taxon>
        <taxon>Thermodesulfobacteriota</taxon>
        <taxon>Desulfovibrionia</taxon>
        <taxon>Desulfovibrionales</taxon>
        <taxon>Desulfovibrionaceae</taxon>
    </lineage>
</organism>
<sequence>MKTLRLYGPGDIRLLDEPEPSPASGEALLQIASVGVCGSDLTWFVSSGIGSARLERPLILGHEFSAVALTGQFAGKRVAVDPAIPCNRCRHCIEGNPNFCEATRFAGHAPDDGALRERMAWPEELLHPLPDELSFEDGVMLEPLGVALHAMDLGKIRVGDKVGVFGCGPIGLLMVQLALASGAERVLATDPLEHRRNLAGTFGAQPSSARNGEEVAPLIRSDYKGGLDVAFEIAGEDDAVEAAIRSLRPGGKLILGGIPRDDRTSFCASEARRKGLTIKLVRRMKHTYPRAIALTMAGTVRLQPLVTHVFPLEKADEAFATAVSRSGLKVCLRPTT</sequence>
<evidence type="ECO:0000256" key="4">
    <source>
        <dbReference type="ARBA" id="ARBA00022833"/>
    </source>
</evidence>
<evidence type="ECO:0000313" key="9">
    <source>
        <dbReference type="Proteomes" id="UP000055611"/>
    </source>
</evidence>
<evidence type="ECO:0000256" key="2">
    <source>
        <dbReference type="ARBA" id="ARBA00008072"/>
    </source>
</evidence>
<dbReference type="PANTHER" id="PTHR43161">
    <property type="entry name" value="SORBITOL DEHYDROGENASE"/>
    <property type="match status" value="1"/>
</dbReference>
<evidence type="ECO:0000259" key="6">
    <source>
        <dbReference type="SMART" id="SM00829"/>
    </source>
</evidence>
<keyword evidence="9" id="KW-1185">Reference proteome</keyword>
<gene>
    <name evidence="7" type="ORF">AWY79_16140</name>
    <name evidence="8" type="ORF">EDC59_102262</name>
</gene>
<dbReference type="GO" id="GO:0016491">
    <property type="term" value="F:oxidoreductase activity"/>
    <property type="evidence" value="ECO:0007669"/>
    <property type="project" value="UniProtKB-KW"/>
</dbReference>
<protein>
    <submittedName>
        <fullName evidence="8">L-iditol 2-dehydrogenase</fullName>
    </submittedName>
</protein>
<evidence type="ECO:0000313" key="7">
    <source>
        <dbReference type="EMBL" id="AMK12519.1"/>
    </source>
</evidence>
<dbReference type="EMBL" id="CP014206">
    <property type="protein sequence ID" value="AMK12519.1"/>
    <property type="molecule type" value="Genomic_DNA"/>
</dbReference>
<dbReference type="Pfam" id="PF00107">
    <property type="entry name" value="ADH_zinc_N"/>
    <property type="match status" value="1"/>
</dbReference>
<keyword evidence="4" id="KW-0862">Zinc</keyword>
<dbReference type="Gene3D" id="3.90.180.10">
    <property type="entry name" value="Medium-chain alcohol dehydrogenases, catalytic domain"/>
    <property type="match status" value="1"/>
</dbReference>
<dbReference type="RefSeq" id="WP_066806165.1">
    <property type="nucleotide sequence ID" value="NZ_CP014206.1"/>
</dbReference>
<dbReference type="AlphaFoldDB" id="A0A126QRZ8"/>